<dbReference type="RefSeq" id="WP_003081432.1">
    <property type="nucleotide sequence ID" value="NZ_CP067086.1"/>
</dbReference>
<dbReference type="GO" id="GO:0022857">
    <property type="term" value="F:transmembrane transporter activity"/>
    <property type="evidence" value="ECO:0007669"/>
    <property type="project" value="InterPro"/>
</dbReference>
<evidence type="ECO:0000313" key="7">
    <source>
        <dbReference type="Proteomes" id="UP000255070"/>
    </source>
</evidence>
<dbReference type="CDD" id="cd17478">
    <property type="entry name" value="MFS_FsR"/>
    <property type="match status" value="1"/>
</dbReference>
<feature type="transmembrane region" description="Helical" evidence="4">
    <location>
        <begin position="90"/>
        <end position="113"/>
    </location>
</feature>
<feature type="transmembrane region" description="Helical" evidence="4">
    <location>
        <begin position="189"/>
        <end position="207"/>
    </location>
</feature>
<dbReference type="PANTHER" id="PTHR43129">
    <property type="entry name" value="FOSMIDOMYCIN RESISTANCE PROTEIN"/>
    <property type="match status" value="1"/>
</dbReference>
<keyword evidence="3 4" id="KW-0472">Membrane</keyword>
<feature type="transmembrane region" description="Helical" evidence="4">
    <location>
        <begin position="213"/>
        <end position="233"/>
    </location>
</feature>
<dbReference type="InterPro" id="IPR036259">
    <property type="entry name" value="MFS_trans_sf"/>
</dbReference>
<feature type="domain" description="Major facilitator superfamily (MFS) profile" evidence="5">
    <location>
        <begin position="60"/>
        <end position="439"/>
    </location>
</feature>
<protein>
    <submittedName>
        <fullName evidence="6">Fosmidomycin resistance protein</fullName>
    </submittedName>
</protein>
<evidence type="ECO:0000259" key="5">
    <source>
        <dbReference type="PROSITE" id="PS50850"/>
    </source>
</evidence>
<feature type="transmembrane region" description="Helical" evidence="4">
    <location>
        <begin position="414"/>
        <end position="433"/>
    </location>
</feature>
<evidence type="ECO:0000256" key="2">
    <source>
        <dbReference type="ARBA" id="ARBA00022989"/>
    </source>
</evidence>
<dbReference type="PROSITE" id="PS50850">
    <property type="entry name" value="MFS"/>
    <property type="match status" value="1"/>
</dbReference>
<evidence type="ECO:0000256" key="1">
    <source>
        <dbReference type="ARBA" id="ARBA00022692"/>
    </source>
</evidence>
<keyword evidence="7" id="KW-1185">Reference proteome</keyword>
<evidence type="ECO:0000256" key="4">
    <source>
        <dbReference type="SAM" id="Phobius"/>
    </source>
</evidence>
<dbReference type="Pfam" id="PF07690">
    <property type="entry name" value="MFS_1"/>
    <property type="match status" value="1"/>
</dbReference>
<feature type="transmembrane region" description="Helical" evidence="4">
    <location>
        <begin position="125"/>
        <end position="144"/>
    </location>
</feature>
<feature type="transmembrane region" description="Helical" evidence="4">
    <location>
        <begin position="328"/>
        <end position="347"/>
    </location>
</feature>
<organism evidence="6 7">
    <name type="scientific">Comamonas testosteroni</name>
    <name type="common">Pseudomonas testosteroni</name>
    <dbReference type="NCBI Taxonomy" id="285"/>
    <lineage>
        <taxon>Bacteria</taxon>
        <taxon>Pseudomonadati</taxon>
        <taxon>Pseudomonadota</taxon>
        <taxon>Betaproteobacteria</taxon>
        <taxon>Burkholderiales</taxon>
        <taxon>Comamonadaceae</taxon>
        <taxon>Comamonas</taxon>
    </lineage>
</organism>
<feature type="transmembrane region" description="Helical" evidence="4">
    <location>
        <begin position="254"/>
        <end position="278"/>
    </location>
</feature>
<reference evidence="6 7" key="1">
    <citation type="submission" date="2018-06" db="EMBL/GenBank/DDBJ databases">
        <authorList>
            <consortium name="Pathogen Informatics"/>
            <person name="Doyle S."/>
        </authorList>
    </citation>
    <scope>NUCLEOTIDE SEQUENCE [LARGE SCALE GENOMIC DNA]</scope>
    <source>
        <strain evidence="6 7">NCTC10698</strain>
    </source>
</reference>
<sequence>MSVRQPIGKDVISKFSRPTAQVQRTCLCNSMTVRTATLSTSEAPCIAVPDAKPQGFLLPIVGGAAFAHLLNDMIQAMLPSIFPMLKQSFSLSFGQIGIIALVYQVTASLLQPWIGLYTDKHPKPYLLPSGMGMTFIGIALLAAASSYEMLLAAAAVVGVGSATFHPEASRIARLASGGKFGTAQSTFQVGGNTGSAIGPLLTAVIVIPHGQPAVAWFMVVALVAIFVLYRLTIWVRHHGNAKAKVLSKGHGEGLGRAGVIRAISVICVLMFAKFVYIASFTNYFTFYLIERFQLSVQTSQLFLFMFLAAVAAGTFVGGPVGDRIGRKAVIWISFIGVAPFALALPYVGLAGTAILAIVIGLVMSSAFAALVVYAQEAVPGRVGLVSGLMFGLMFGVGGIGAAGLGELADVHGIVWVYGVTSFLPLLGFATAFLPETQRKKF</sequence>
<dbReference type="Proteomes" id="UP000255070">
    <property type="component" value="Unassembled WGS sequence"/>
</dbReference>
<proteinExistence type="predicted"/>
<dbReference type="GO" id="GO:0005886">
    <property type="term" value="C:plasma membrane"/>
    <property type="evidence" value="ECO:0007669"/>
    <property type="project" value="TreeGrafter"/>
</dbReference>
<feature type="transmembrane region" description="Helical" evidence="4">
    <location>
        <begin position="353"/>
        <end position="373"/>
    </location>
</feature>
<dbReference type="InterPro" id="IPR011701">
    <property type="entry name" value="MFS"/>
</dbReference>
<feature type="transmembrane region" description="Helical" evidence="4">
    <location>
        <begin position="382"/>
        <end position="402"/>
    </location>
</feature>
<gene>
    <name evidence="6" type="primary">fsr_2</name>
    <name evidence="6" type="ORF">NCTC10698_03480</name>
</gene>
<dbReference type="EMBL" id="UFXL01000001">
    <property type="protein sequence ID" value="SUY78563.1"/>
    <property type="molecule type" value="Genomic_DNA"/>
</dbReference>
<dbReference type="GeneID" id="63998414"/>
<accession>A0A8B4S800</accession>
<evidence type="ECO:0000313" key="6">
    <source>
        <dbReference type="EMBL" id="SUY78563.1"/>
    </source>
</evidence>
<dbReference type="AlphaFoldDB" id="A0A8B4S800"/>
<dbReference type="Gene3D" id="1.20.1250.20">
    <property type="entry name" value="MFS general substrate transporter like domains"/>
    <property type="match status" value="2"/>
</dbReference>
<name>A0A8B4S800_COMTE</name>
<evidence type="ECO:0000256" key="3">
    <source>
        <dbReference type="ARBA" id="ARBA00023136"/>
    </source>
</evidence>
<dbReference type="InterPro" id="IPR020846">
    <property type="entry name" value="MFS_dom"/>
</dbReference>
<keyword evidence="2 4" id="KW-1133">Transmembrane helix</keyword>
<comment type="caution">
    <text evidence="6">The sequence shown here is derived from an EMBL/GenBank/DDBJ whole genome shotgun (WGS) entry which is preliminary data.</text>
</comment>
<feature type="transmembrane region" description="Helical" evidence="4">
    <location>
        <begin position="298"/>
        <end position="316"/>
    </location>
</feature>
<dbReference type="SUPFAM" id="SSF103473">
    <property type="entry name" value="MFS general substrate transporter"/>
    <property type="match status" value="1"/>
</dbReference>
<dbReference type="PANTHER" id="PTHR43129:SF1">
    <property type="entry name" value="FOSMIDOMYCIN RESISTANCE PROTEIN"/>
    <property type="match status" value="1"/>
</dbReference>
<keyword evidence="1 4" id="KW-0812">Transmembrane</keyword>